<accession>A0A1K0IP65</accession>
<organism evidence="2">
    <name type="scientific">Cupriavidus necator</name>
    <name type="common">Alcaligenes eutrophus</name>
    <name type="synonym">Ralstonia eutropha</name>
    <dbReference type="NCBI Taxonomy" id="106590"/>
    <lineage>
        <taxon>Bacteria</taxon>
        <taxon>Pseudomonadati</taxon>
        <taxon>Pseudomonadota</taxon>
        <taxon>Betaproteobacteria</taxon>
        <taxon>Burkholderiales</taxon>
        <taxon>Burkholderiaceae</taxon>
        <taxon>Cupriavidus</taxon>
    </lineage>
</organism>
<evidence type="ECO:0000313" key="2">
    <source>
        <dbReference type="EMBL" id="SCU94205.1"/>
    </source>
</evidence>
<protein>
    <submittedName>
        <fullName evidence="2">Uncharacterized protein</fullName>
    </submittedName>
</protein>
<dbReference type="AlphaFoldDB" id="A0A1K0IP65"/>
<reference evidence="2" key="1">
    <citation type="submission" date="2016-09" db="EMBL/GenBank/DDBJ databases">
        <authorList>
            <person name="Capua I."/>
            <person name="De Benedictis P."/>
            <person name="Joannis T."/>
            <person name="Lombin L.H."/>
            <person name="Cattoli G."/>
        </authorList>
    </citation>
    <scope>NUCLEOTIDE SEQUENCE</scope>
    <source>
        <strain evidence="2">B9</strain>
    </source>
</reference>
<keyword evidence="1" id="KW-0472">Membrane</keyword>
<name>A0A1K0IP65_CUPNE</name>
<feature type="transmembrane region" description="Helical" evidence="1">
    <location>
        <begin position="29"/>
        <end position="49"/>
    </location>
</feature>
<evidence type="ECO:0000256" key="1">
    <source>
        <dbReference type="SAM" id="Phobius"/>
    </source>
</evidence>
<dbReference type="EMBL" id="FMSH01000475">
    <property type="protein sequence ID" value="SCU94205.1"/>
    <property type="molecule type" value="Genomic_DNA"/>
</dbReference>
<proteinExistence type="predicted"/>
<keyword evidence="1" id="KW-0812">Transmembrane</keyword>
<sequence>MAAGEDLESDGKAQEHRRHQTFRNHINRAAIWIFWVIAASLLIGIVTFSWHLVTPASFHFLADKQLDKLQTILGSAVLSSALTGYVNRRMA</sequence>
<gene>
    <name evidence="2" type="ORF">CNECB9_5260009</name>
</gene>
<feature type="transmembrane region" description="Helical" evidence="1">
    <location>
        <begin position="69"/>
        <end position="86"/>
    </location>
</feature>
<keyword evidence="1" id="KW-1133">Transmembrane helix</keyword>